<evidence type="ECO:0000313" key="2">
    <source>
        <dbReference type="Proteomes" id="UP000194546"/>
    </source>
</evidence>
<comment type="caution">
    <text evidence="1">The sequence shown here is derived from an EMBL/GenBank/DDBJ whole genome shotgun (WGS) entry which is preliminary data.</text>
</comment>
<gene>
    <name evidence="1" type="ORF">PAMC26510_33980</name>
</gene>
<dbReference type="EMBL" id="NBTY01000199">
    <property type="protein sequence ID" value="OTP66850.1"/>
    <property type="molecule type" value="Genomic_DNA"/>
</dbReference>
<evidence type="ECO:0000313" key="1">
    <source>
        <dbReference type="EMBL" id="OTP66850.1"/>
    </source>
</evidence>
<dbReference type="Proteomes" id="UP000194546">
    <property type="component" value="Unassembled WGS sequence"/>
</dbReference>
<organism evidence="1 2">
    <name type="scientific">Caballeronia sordidicola</name>
    <name type="common">Burkholderia sordidicola</name>
    <dbReference type="NCBI Taxonomy" id="196367"/>
    <lineage>
        <taxon>Bacteria</taxon>
        <taxon>Pseudomonadati</taxon>
        <taxon>Pseudomonadota</taxon>
        <taxon>Betaproteobacteria</taxon>
        <taxon>Burkholderiales</taxon>
        <taxon>Burkholderiaceae</taxon>
        <taxon>Caballeronia</taxon>
    </lineage>
</organism>
<protein>
    <submittedName>
        <fullName evidence="1">Uncharacterized protein</fullName>
    </submittedName>
</protein>
<reference evidence="1 2" key="1">
    <citation type="submission" date="2017-03" db="EMBL/GenBank/DDBJ databases">
        <title>Genome analysis of strain PAMC 26510.</title>
        <authorList>
            <person name="Oh H.-M."/>
            <person name="Yang J.-A."/>
        </authorList>
    </citation>
    <scope>NUCLEOTIDE SEQUENCE [LARGE SCALE GENOMIC DNA]</scope>
    <source>
        <strain evidence="1 2">PAMC 26510</strain>
    </source>
</reference>
<accession>A0A242M6M8</accession>
<dbReference type="AlphaFoldDB" id="A0A242M6M8"/>
<sequence>MERADCCVEWVRDGKSGSLGIATAYYAVVLLDVSLSGACGIDL</sequence>
<name>A0A242M6M8_CABSO</name>
<proteinExistence type="predicted"/>